<feature type="domain" description="Knr4/Smi1-like" evidence="1">
    <location>
        <begin position="31"/>
        <end position="170"/>
    </location>
</feature>
<sequence>MTERRTGAFEGFDFEGFWDTGRSAQKYNEAAPSDEQIAAIEQELGFRLPDAWVELARMHNGGAVERSCYPMSEPTSWADDHIAITGIYAIGRSVRYSLFGEFGWTFMRDEWGYPSWGAGIADTPSGGHEMIMLDYRECGPQGEPSVVHVDQECDYDVTPVAPDFATFIRGLVTEDVYDNSEEVTAQALEKVRTGTLSPIIIRALQACRTELPDGEALLRKLAERLVQAKASFNLHSDPDSFLMYDAVFWLYSQIASARSFKDYFDRAEDQLDYERASHTLMLRISFVAQPYGFCTDGYAEGFVKDWWDKRLQQGELQLRDGHYRFTPAFASAVLEQLRGLKQP</sequence>
<dbReference type="OrthoDB" id="4827574at2"/>
<dbReference type="AlphaFoldDB" id="A0A373FLR4"/>
<evidence type="ECO:0000313" key="2">
    <source>
        <dbReference type="EMBL" id="RGE45086.1"/>
    </source>
</evidence>
<dbReference type="Pfam" id="PF09346">
    <property type="entry name" value="SMI1_KNR4"/>
    <property type="match status" value="1"/>
</dbReference>
<dbReference type="InterPro" id="IPR018958">
    <property type="entry name" value="Knr4/Smi1-like_dom"/>
</dbReference>
<gene>
    <name evidence="2" type="ORF">DZC30_10605</name>
</gene>
<keyword evidence="3" id="KW-1185">Reference proteome</keyword>
<protein>
    <submittedName>
        <fullName evidence="2">SMI1/KNR4 family protein</fullName>
    </submittedName>
</protein>
<proteinExistence type="predicted"/>
<name>A0A373FLR4_COMTE</name>
<dbReference type="Proteomes" id="UP000261948">
    <property type="component" value="Unassembled WGS sequence"/>
</dbReference>
<dbReference type="Gene3D" id="3.40.1580.10">
    <property type="entry name" value="SMI1/KNR4-like"/>
    <property type="match status" value="1"/>
</dbReference>
<dbReference type="SMART" id="SM00860">
    <property type="entry name" value="SMI1_KNR4"/>
    <property type="match status" value="1"/>
</dbReference>
<organism evidence="2 3">
    <name type="scientific">Comamonas testosteroni</name>
    <name type="common">Pseudomonas testosteroni</name>
    <dbReference type="NCBI Taxonomy" id="285"/>
    <lineage>
        <taxon>Bacteria</taxon>
        <taxon>Pseudomonadati</taxon>
        <taxon>Pseudomonadota</taxon>
        <taxon>Betaproteobacteria</taxon>
        <taxon>Burkholderiales</taxon>
        <taxon>Comamonadaceae</taxon>
        <taxon>Comamonas</taxon>
    </lineage>
</organism>
<dbReference type="InterPro" id="IPR037883">
    <property type="entry name" value="Knr4/Smi1-like_sf"/>
</dbReference>
<dbReference type="EMBL" id="QURR01000011">
    <property type="protein sequence ID" value="RGE45086.1"/>
    <property type="molecule type" value="Genomic_DNA"/>
</dbReference>
<comment type="caution">
    <text evidence="2">The sequence shown here is derived from an EMBL/GenBank/DDBJ whole genome shotgun (WGS) entry which is preliminary data.</text>
</comment>
<evidence type="ECO:0000313" key="3">
    <source>
        <dbReference type="Proteomes" id="UP000261948"/>
    </source>
</evidence>
<evidence type="ECO:0000259" key="1">
    <source>
        <dbReference type="SMART" id="SM00860"/>
    </source>
</evidence>
<dbReference type="SUPFAM" id="SSF160631">
    <property type="entry name" value="SMI1/KNR4-like"/>
    <property type="match status" value="1"/>
</dbReference>
<accession>A0A373FLR4</accession>
<reference evidence="2 3" key="1">
    <citation type="submission" date="2018-08" db="EMBL/GenBank/DDBJ databases">
        <title>Comamonas testosteroni strain SWCO2.</title>
        <authorList>
            <person name="Jiang N."/>
            <person name="Zhang X.Z."/>
        </authorList>
    </citation>
    <scope>NUCLEOTIDE SEQUENCE [LARGE SCALE GENOMIC DNA]</scope>
    <source>
        <strain evidence="2 3">SWCO2</strain>
    </source>
</reference>